<dbReference type="InterPro" id="IPR036097">
    <property type="entry name" value="HisK_dim/P_sf"/>
</dbReference>
<dbReference type="AlphaFoldDB" id="X0TLK4"/>
<dbReference type="PROSITE" id="PS50113">
    <property type="entry name" value="PAC"/>
    <property type="match status" value="1"/>
</dbReference>
<gene>
    <name evidence="2" type="ORF">S01H1_05894</name>
</gene>
<organism evidence="2">
    <name type="scientific">marine sediment metagenome</name>
    <dbReference type="NCBI Taxonomy" id="412755"/>
    <lineage>
        <taxon>unclassified sequences</taxon>
        <taxon>metagenomes</taxon>
        <taxon>ecological metagenomes</taxon>
    </lineage>
</organism>
<sequence>MRTGEPQIIEVREPTLGSGLLLSIYPLRDPEDNVDRLVHIVQDITLRKQLQAQLMQAEKLSAIWRLAQGIAHNLITPLTVIKGRAQLISEEVRDCFEEKLPPVLSRMAGRKLETPPNTARIYDDICQELLAIERGSQTMPVLLQPHQKLHRSHGGLRGANAHHYDAL</sequence>
<accession>X0TLK4</accession>
<name>X0TLK4_9ZZZZ</name>
<dbReference type="SUPFAM" id="SSF47384">
    <property type="entry name" value="Homodimeric domain of signal transducing histidine kinase"/>
    <property type="match status" value="1"/>
</dbReference>
<proteinExistence type="predicted"/>
<evidence type="ECO:0000259" key="1">
    <source>
        <dbReference type="PROSITE" id="PS50113"/>
    </source>
</evidence>
<dbReference type="GO" id="GO:0000155">
    <property type="term" value="F:phosphorelay sensor kinase activity"/>
    <property type="evidence" value="ECO:0007669"/>
    <property type="project" value="InterPro"/>
</dbReference>
<dbReference type="Gene3D" id="3.30.450.20">
    <property type="entry name" value="PAS domain"/>
    <property type="match status" value="1"/>
</dbReference>
<dbReference type="EMBL" id="BARS01003060">
    <property type="protein sequence ID" value="GAF76950.1"/>
    <property type="molecule type" value="Genomic_DNA"/>
</dbReference>
<dbReference type="Gene3D" id="1.10.287.130">
    <property type="match status" value="1"/>
</dbReference>
<protein>
    <recommendedName>
        <fullName evidence="1">PAC domain-containing protein</fullName>
    </recommendedName>
</protein>
<evidence type="ECO:0000313" key="2">
    <source>
        <dbReference type="EMBL" id="GAF76950.1"/>
    </source>
</evidence>
<feature type="domain" description="PAC" evidence="1">
    <location>
        <begin position="2"/>
        <end position="56"/>
    </location>
</feature>
<comment type="caution">
    <text evidence="2">The sequence shown here is derived from an EMBL/GenBank/DDBJ whole genome shotgun (WGS) entry which is preliminary data.</text>
</comment>
<reference evidence="2" key="1">
    <citation type="journal article" date="2014" name="Front. Microbiol.">
        <title>High frequency of phylogenetically diverse reductive dehalogenase-homologous genes in deep subseafloor sedimentary metagenomes.</title>
        <authorList>
            <person name="Kawai M."/>
            <person name="Futagami T."/>
            <person name="Toyoda A."/>
            <person name="Takaki Y."/>
            <person name="Nishi S."/>
            <person name="Hori S."/>
            <person name="Arai W."/>
            <person name="Tsubouchi T."/>
            <person name="Morono Y."/>
            <person name="Uchiyama I."/>
            <person name="Ito T."/>
            <person name="Fujiyama A."/>
            <person name="Inagaki F."/>
            <person name="Takami H."/>
        </authorList>
    </citation>
    <scope>NUCLEOTIDE SEQUENCE</scope>
    <source>
        <strain evidence="2">Expedition CK06-06</strain>
    </source>
</reference>
<dbReference type="InterPro" id="IPR000700">
    <property type="entry name" value="PAS-assoc_C"/>
</dbReference>